<name>F9X6D3_ZYMTI</name>
<sequence length="757" mass="84933">MAAPPSIEADAQKLINLLNRQKALHRSANARRGQVAQNKPSRADLQDQFSEQAEWELAQELAKPQGIIRTTIVGYAYSPCILPVAQLKPITIDELRLETHHRGRVLFVKTFGLPLRFQAVQNCVEDQVGEVDRLSVYNFEKSLKSTEVLPRGAVFAVKEPYYKVTGDGGVQVRVDHPSDLVKMSEDDARVPLGLQPKLRELREDDSAEQWKAKGNEAFKMKDFRGAVNAYSNGLKVTGSDIQQMTTKKDLLRNRAIAHISLSRFEVGLEDAQKAVVMTGGGHNQEFEKSKNNAKAFYRAGCAAYHLRKFQLAKSEFEKVLECMPYDADAIRELVRTGRRLEEQETGTYNFEEMIKTVKQRKQRRLDYADYDLKVIKKQSKTGGNGLFATEPIKAGELVLCEKAFAVAFKDEEVGKSGLIVNMNRDTMSTGTHTTRLISVVNKLLHNPNQAALFSELNDGGGYTPQSKIKLVDGVVPVDTFQVQAALEINGFGCPEMATAIGTRPEEKEEASDTATGVWITASFANHDCIGNAHRSFIGDFMIIRATKDIAKDEEILHTYVEANDDHEQFQKTLQRSWDFKCRCRLCVAESKTSGQQRKHRMGLFKTANEFLRASPVNPVKAPAKHLVTQAEKLWKRLDESYDDKVFTRGLPRRGLRDLAHWLCMAHMLLGSHHSTIQDWATRCLQSQGILISMVDHKLIVDRKLSQHDDTGVHAATYLASVYQDQDPAIATQLEGLASELYQIRVGSMHGYNGNSRI</sequence>
<dbReference type="KEGG" id="ztr:MYCGRDRAFT_39064"/>
<dbReference type="GeneID" id="13395552"/>
<dbReference type="PROSITE" id="PS50280">
    <property type="entry name" value="SET"/>
    <property type="match status" value="1"/>
</dbReference>
<dbReference type="InterPro" id="IPR019734">
    <property type="entry name" value="TPR_rpt"/>
</dbReference>
<dbReference type="RefSeq" id="XP_003853901.1">
    <property type="nucleotide sequence ID" value="XM_003853853.1"/>
</dbReference>
<accession>F9X6D3</accession>
<protein>
    <recommendedName>
        <fullName evidence="2">SET domain-containing protein</fullName>
    </recommendedName>
</protein>
<keyword evidence="4" id="KW-1185">Reference proteome</keyword>
<dbReference type="PANTHER" id="PTHR47643:SF2">
    <property type="entry name" value="TPR DOMAIN PROTEIN (AFU_ORTHOLOGUE AFUA_5G12710)"/>
    <property type="match status" value="1"/>
</dbReference>
<organism evidence="3 4">
    <name type="scientific">Zymoseptoria tritici (strain CBS 115943 / IPO323)</name>
    <name type="common">Speckled leaf blotch fungus</name>
    <name type="synonym">Septoria tritici</name>
    <dbReference type="NCBI Taxonomy" id="336722"/>
    <lineage>
        <taxon>Eukaryota</taxon>
        <taxon>Fungi</taxon>
        <taxon>Dikarya</taxon>
        <taxon>Ascomycota</taxon>
        <taxon>Pezizomycotina</taxon>
        <taxon>Dothideomycetes</taxon>
        <taxon>Dothideomycetidae</taxon>
        <taxon>Mycosphaerellales</taxon>
        <taxon>Mycosphaerellaceae</taxon>
        <taxon>Zymoseptoria</taxon>
    </lineage>
</organism>
<dbReference type="SUPFAM" id="SSF82199">
    <property type="entry name" value="SET domain"/>
    <property type="match status" value="1"/>
</dbReference>
<dbReference type="EMBL" id="CM001198">
    <property type="protein sequence ID" value="EGP88877.1"/>
    <property type="molecule type" value="Genomic_DNA"/>
</dbReference>
<dbReference type="PROSITE" id="PS50005">
    <property type="entry name" value="TPR"/>
    <property type="match status" value="1"/>
</dbReference>
<evidence type="ECO:0000313" key="4">
    <source>
        <dbReference type="Proteomes" id="UP000008062"/>
    </source>
</evidence>
<evidence type="ECO:0000313" key="3">
    <source>
        <dbReference type="EMBL" id="EGP88877.1"/>
    </source>
</evidence>
<dbReference type="VEuPathDB" id="FungiDB:ZTRI_3.653"/>
<dbReference type="InterPro" id="IPR011990">
    <property type="entry name" value="TPR-like_helical_dom_sf"/>
</dbReference>
<dbReference type="InterPro" id="IPR046341">
    <property type="entry name" value="SET_dom_sf"/>
</dbReference>
<dbReference type="InParanoid" id="F9X6D3"/>
<dbReference type="SMART" id="SM00317">
    <property type="entry name" value="SET"/>
    <property type="match status" value="1"/>
</dbReference>
<dbReference type="InterPro" id="IPR001214">
    <property type="entry name" value="SET_dom"/>
</dbReference>
<keyword evidence="1" id="KW-0802">TPR repeat</keyword>
<dbReference type="eggNOG" id="KOG2084">
    <property type="taxonomic scope" value="Eukaryota"/>
</dbReference>
<feature type="domain" description="SET" evidence="2">
    <location>
        <begin position="372"/>
        <end position="560"/>
    </location>
</feature>
<dbReference type="InterPro" id="IPR053209">
    <property type="entry name" value="Gramillin-biosynth_MTr"/>
</dbReference>
<gene>
    <name evidence="3" type="ORF">MYCGRDRAFT_39064</name>
</gene>
<proteinExistence type="predicted"/>
<dbReference type="AlphaFoldDB" id="F9X6D3"/>
<evidence type="ECO:0000256" key="1">
    <source>
        <dbReference type="PROSITE-ProRule" id="PRU00339"/>
    </source>
</evidence>
<dbReference type="Gene3D" id="1.25.40.10">
    <property type="entry name" value="Tetratricopeptide repeat domain"/>
    <property type="match status" value="1"/>
</dbReference>
<dbReference type="Gene3D" id="2.170.270.10">
    <property type="entry name" value="SET domain"/>
    <property type="match status" value="1"/>
</dbReference>
<dbReference type="PANTHER" id="PTHR47643">
    <property type="entry name" value="TPR DOMAIN PROTEIN (AFU_ORTHOLOGUE AFUA_5G12710)"/>
    <property type="match status" value="1"/>
</dbReference>
<dbReference type="OrthoDB" id="438641at2759"/>
<dbReference type="CDD" id="cd20071">
    <property type="entry name" value="SET_SMYD"/>
    <property type="match status" value="1"/>
</dbReference>
<feature type="repeat" description="TPR" evidence="1">
    <location>
        <begin position="293"/>
        <end position="326"/>
    </location>
</feature>
<dbReference type="Proteomes" id="UP000008062">
    <property type="component" value="Chromosome 3"/>
</dbReference>
<dbReference type="Pfam" id="PF00856">
    <property type="entry name" value="SET"/>
    <property type="match status" value="1"/>
</dbReference>
<dbReference type="SUPFAM" id="SSF48452">
    <property type="entry name" value="TPR-like"/>
    <property type="match status" value="1"/>
</dbReference>
<evidence type="ECO:0000259" key="2">
    <source>
        <dbReference type="PROSITE" id="PS50280"/>
    </source>
</evidence>
<reference evidence="3 4" key="1">
    <citation type="journal article" date="2011" name="PLoS Genet.">
        <title>Finished genome of the fungal wheat pathogen Mycosphaerella graminicola reveals dispensome structure, chromosome plasticity, and stealth pathogenesis.</title>
        <authorList>
            <person name="Goodwin S.B."/>
            <person name="Ben M'barek S."/>
            <person name="Dhillon B."/>
            <person name="Wittenberg A.H.J."/>
            <person name="Crane C.F."/>
            <person name="Hane J.K."/>
            <person name="Foster A.J."/>
            <person name="Van der Lee T.A.J."/>
            <person name="Grimwood J."/>
            <person name="Aerts A."/>
            <person name="Antoniw J."/>
            <person name="Bailey A."/>
            <person name="Bluhm B."/>
            <person name="Bowler J."/>
            <person name="Bristow J."/>
            <person name="van der Burgt A."/>
            <person name="Canto-Canche B."/>
            <person name="Churchill A.C.L."/>
            <person name="Conde-Ferraez L."/>
            <person name="Cools H.J."/>
            <person name="Coutinho P.M."/>
            <person name="Csukai M."/>
            <person name="Dehal P."/>
            <person name="De Wit P."/>
            <person name="Donzelli B."/>
            <person name="van de Geest H.C."/>
            <person name="van Ham R.C.H.J."/>
            <person name="Hammond-Kosack K.E."/>
            <person name="Henrissat B."/>
            <person name="Kilian A."/>
            <person name="Kobayashi A.K."/>
            <person name="Koopmann E."/>
            <person name="Kourmpetis Y."/>
            <person name="Kuzniar A."/>
            <person name="Lindquist E."/>
            <person name="Lombard V."/>
            <person name="Maliepaard C."/>
            <person name="Martins N."/>
            <person name="Mehrabi R."/>
            <person name="Nap J.P.H."/>
            <person name="Ponomarenko A."/>
            <person name="Rudd J.J."/>
            <person name="Salamov A."/>
            <person name="Schmutz J."/>
            <person name="Schouten H.J."/>
            <person name="Shapiro H."/>
            <person name="Stergiopoulos I."/>
            <person name="Torriani S.F.F."/>
            <person name="Tu H."/>
            <person name="de Vries R.P."/>
            <person name="Waalwijk C."/>
            <person name="Ware S.B."/>
            <person name="Wiebenga A."/>
            <person name="Zwiers L.-H."/>
            <person name="Oliver R.P."/>
            <person name="Grigoriev I.V."/>
            <person name="Kema G.H.J."/>
        </authorList>
    </citation>
    <scope>NUCLEOTIDE SEQUENCE [LARGE SCALE GENOMIC DNA]</scope>
    <source>
        <strain evidence="4">CBS 115943 / IPO323</strain>
    </source>
</reference>
<dbReference type="SMART" id="SM00028">
    <property type="entry name" value="TPR"/>
    <property type="match status" value="2"/>
</dbReference>